<dbReference type="EMBL" id="NPIC01000001">
    <property type="protein sequence ID" value="RDL41508.1"/>
    <property type="molecule type" value="Genomic_DNA"/>
</dbReference>
<evidence type="ECO:0000313" key="2">
    <source>
        <dbReference type="EMBL" id="RDL41508.1"/>
    </source>
</evidence>
<sequence>MSTIKFQLISDLHLETPKASPTYEDFEIQPQCKYLALLGDIGNIEDPRLFTFLEDQLRQFEIVFYLLGNHEPFRMTMPQTKTVVRDFQQRADKLHFAPGSLPGRFVFLDQTRFDLTDSTTALGCTLFSEISSEQRQSVSIFCADFLEIEDWIIDFHNAAHQSDLSWLNSQVEEISRTEPHRKIVVFTHHSPTMLEAANNPRHLEDAKEVRSAFVTNLSNQACWKSENCDFVDPKMKRRIVTNQKGYRRSELDTFDVLKVVTV</sequence>
<evidence type="ECO:0000259" key="1">
    <source>
        <dbReference type="Pfam" id="PF00149"/>
    </source>
</evidence>
<dbReference type="PANTHER" id="PTHR37844:SF2">
    <property type="entry name" value="SER_THR PROTEIN PHOSPHATASE SUPERFAMILY (AFU_ORTHOLOGUE AFUA_1G14840)"/>
    <property type="match status" value="1"/>
</dbReference>
<feature type="domain" description="Calcineurin-like phosphoesterase" evidence="1">
    <location>
        <begin position="6"/>
        <end position="198"/>
    </location>
</feature>
<dbReference type="AlphaFoldDB" id="A0A370U161"/>
<dbReference type="Proteomes" id="UP000254866">
    <property type="component" value="Unassembled WGS sequence"/>
</dbReference>
<dbReference type="RefSeq" id="XP_031874164.1">
    <property type="nucleotide sequence ID" value="XM_032010110.1"/>
</dbReference>
<gene>
    <name evidence="2" type="ORF">BP5553_01487</name>
</gene>
<dbReference type="OrthoDB" id="550558at2759"/>
<organism evidence="2 3">
    <name type="scientific">Venustampulla echinocandica</name>
    <dbReference type="NCBI Taxonomy" id="2656787"/>
    <lineage>
        <taxon>Eukaryota</taxon>
        <taxon>Fungi</taxon>
        <taxon>Dikarya</taxon>
        <taxon>Ascomycota</taxon>
        <taxon>Pezizomycotina</taxon>
        <taxon>Leotiomycetes</taxon>
        <taxon>Helotiales</taxon>
        <taxon>Pleuroascaceae</taxon>
        <taxon>Venustampulla</taxon>
    </lineage>
</organism>
<evidence type="ECO:0000313" key="3">
    <source>
        <dbReference type="Proteomes" id="UP000254866"/>
    </source>
</evidence>
<dbReference type="Gene3D" id="3.60.21.10">
    <property type="match status" value="1"/>
</dbReference>
<reference evidence="2 3" key="1">
    <citation type="journal article" date="2018" name="IMA Fungus">
        <title>IMA Genome-F 9: Draft genome sequence of Annulohypoxylon stygium, Aspergillus mulundensis, Berkeleyomyces basicola (syn. Thielaviopsis basicola), Ceratocystis smalleyi, two Cercospora beticola strains, Coleophoma cylindrospora, Fusarium fracticaudum, Phialophora cf. hyalina, and Morchella septimelata.</title>
        <authorList>
            <person name="Wingfield B.D."/>
            <person name="Bills G.F."/>
            <person name="Dong Y."/>
            <person name="Huang W."/>
            <person name="Nel W.J."/>
            <person name="Swalarsk-Parry B.S."/>
            <person name="Vaghefi N."/>
            <person name="Wilken P.M."/>
            <person name="An Z."/>
            <person name="de Beer Z.W."/>
            <person name="De Vos L."/>
            <person name="Chen L."/>
            <person name="Duong T.A."/>
            <person name="Gao Y."/>
            <person name="Hammerbacher A."/>
            <person name="Kikkert J.R."/>
            <person name="Li Y."/>
            <person name="Li H."/>
            <person name="Li K."/>
            <person name="Li Q."/>
            <person name="Liu X."/>
            <person name="Ma X."/>
            <person name="Naidoo K."/>
            <person name="Pethybridge S.J."/>
            <person name="Sun J."/>
            <person name="Steenkamp E.T."/>
            <person name="van der Nest M.A."/>
            <person name="van Wyk S."/>
            <person name="Wingfield M.J."/>
            <person name="Xiong C."/>
            <person name="Yue Q."/>
            <person name="Zhang X."/>
        </authorList>
    </citation>
    <scope>NUCLEOTIDE SEQUENCE [LARGE SCALE GENOMIC DNA]</scope>
    <source>
        <strain evidence="2 3">BP 5553</strain>
    </source>
</reference>
<dbReference type="InterPro" id="IPR004843">
    <property type="entry name" value="Calcineurin-like_PHP"/>
</dbReference>
<proteinExistence type="predicted"/>
<dbReference type="SUPFAM" id="SSF56300">
    <property type="entry name" value="Metallo-dependent phosphatases"/>
    <property type="match status" value="1"/>
</dbReference>
<protein>
    <recommendedName>
        <fullName evidence="1">Calcineurin-like phosphoesterase domain-containing protein</fullName>
    </recommendedName>
</protein>
<dbReference type="GeneID" id="43594336"/>
<accession>A0A370U161</accession>
<comment type="caution">
    <text evidence="2">The sequence shown here is derived from an EMBL/GenBank/DDBJ whole genome shotgun (WGS) entry which is preliminary data.</text>
</comment>
<dbReference type="InterPro" id="IPR029052">
    <property type="entry name" value="Metallo-depent_PP-like"/>
</dbReference>
<dbReference type="Pfam" id="PF00149">
    <property type="entry name" value="Metallophos"/>
    <property type="match status" value="1"/>
</dbReference>
<name>A0A370U161_9HELO</name>
<keyword evidence="3" id="KW-1185">Reference proteome</keyword>
<dbReference type="PANTHER" id="PTHR37844">
    <property type="entry name" value="SER/THR PROTEIN PHOSPHATASE SUPERFAMILY (AFU_ORTHOLOGUE AFUA_1G14840)"/>
    <property type="match status" value="1"/>
</dbReference>
<dbReference type="GO" id="GO:0016787">
    <property type="term" value="F:hydrolase activity"/>
    <property type="evidence" value="ECO:0007669"/>
    <property type="project" value="InterPro"/>
</dbReference>